<protein>
    <submittedName>
        <fullName evidence="1">Uncharacterized protein</fullName>
    </submittedName>
</protein>
<comment type="caution">
    <text evidence="1">The sequence shown here is derived from an EMBL/GenBank/DDBJ whole genome shotgun (WGS) entry which is preliminary data.</text>
</comment>
<sequence>MLNLKSLEEFQWIKEETVSLNFDSGEGCRVFNILPNRYSHYCKILHPVYRDKNIKDETILWNECDPNEPFYFNYGERLTFKALAEKYNLNYSKEINSSSIANKLGGYPRYLILGDEGTTDENTLQELFSVLKPLTNQEQCYFQYDVLKIINEFHDFQEFEHGLLYYGNLDDVLSTYHMGDFLGVGSPTYWWAEDKSWCIHTDYDSDFSLVGGNKELIDELLSHNKLECLEVELKTKI</sequence>
<dbReference type="OrthoDB" id="2426596at2"/>
<accession>A0A4Y8IQN3</accession>
<dbReference type="RefSeq" id="WP_134338949.1">
    <property type="nucleotide sequence ID" value="NZ_SOPW01000003.1"/>
</dbReference>
<evidence type="ECO:0000313" key="1">
    <source>
        <dbReference type="EMBL" id="TFB23888.1"/>
    </source>
</evidence>
<dbReference type="EMBL" id="SOPW01000003">
    <property type="protein sequence ID" value="TFB23888.1"/>
    <property type="molecule type" value="Genomic_DNA"/>
</dbReference>
<proteinExistence type="predicted"/>
<keyword evidence="2" id="KW-1185">Reference proteome</keyword>
<reference evidence="1 2" key="1">
    <citation type="submission" date="2019-03" db="EMBL/GenBank/DDBJ databases">
        <authorList>
            <person name="He R.-H."/>
        </authorList>
    </citation>
    <scope>NUCLEOTIDE SEQUENCE [LARGE SCALE GENOMIC DNA]</scope>
    <source>
        <strain evidence="2">SH 714</strain>
    </source>
</reference>
<gene>
    <name evidence="1" type="ORF">E3U55_03480</name>
</gene>
<name>A0A4Y8IQN3_9BACI</name>
<dbReference type="AlphaFoldDB" id="A0A4Y8IQN3"/>
<evidence type="ECO:0000313" key="2">
    <source>
        <dbReference type="Proteomes" id="UP000297975"/>
    </source>
</evidence>
<dbReference type="Proteomes" id="UP000297975">
    <property type="component" value="Unassembled WGS sequence"/>
</dbReference>
<organism evidence="1 2">
    <name type="scientific">Filobacillus milosensis</name>
    <dbReference type="NCBI Taxonomy" id="94137"/>
    <lineage>
        <taxon>Bacteria</taxon>
        <taxon>Bacillati</taxon>
        <taxon>Bacillota</taxon>
        <taxon>Bacilli</taxon>
        <taxon>Bacillales</taxon>
        <taxon>Bacillaceae</taxon>
        <taxon>Filobacillus</taxon>
    </lineage>
</organism>